<dbReference type="InterPro" id="IPR045886">
    <property type="entry name" value="ThiF/MoeB/HesA"/>
</dbReference>
<dbReference type="FunFam" id="3.40.50.720:FF:000141">
    <property type="entry name" value="tRNA threonylcarbamoyladenosine dehydratase"/>
    <property type="match status" value="1"/>
</dbReference>
<proteinExistence type="predicted"/>
<dbReference type="InterPro" id="IPR000594">
    <property type="entry name" value="ThiF_NAD_FAD-bd"/>
</dbReference>
<accession>A0A1H4AEQ9</accession>
<dbReference type="InterPro" id="IPR035985">
    <property type="entry name" value="Ubiquitin-activating_enz"/>
</dbReference>
<gene>
    <name evidence="3" type="ORF">SAMN05660648_02850</name>
</gene>
<dbReference type="Proteomes" id="UP000183469">
    <property type="component" value="Unassembled WGS sequence"/>
</dbReference>
<protein>
    <submittedName>
        <fullName evidence="3">tRNA A37 threonylcarbamoyladenosine dehydratase</fullName>
    </submittedName>
</protein>
<evidence type="ECO:0000256" key="1">
    <source>
        <dbReference type="SAM" id="MobiDB-lite"/>
    </source>
</evidence>
<dbReference type="GO" id="GO:0061504">
    <property type="term" value="P:cyclic threonylcarbamoyladenosine biosynthetic process"/>
    <property type="evidence" value="ECO:0007669"/>
    <property type="project" value="TreeGrafter"/>
</dbReference>
<dbReference type="AlphaFoldDB" id="A0A1H4AEQ9"/>
<evidence type="ECO:0000313" key="3">
    <source>
        <dbReference type="EMBL" id="SEA34062.1"/>
    </source>
</evidence>
<dbReference type="PANTHER" id="PTHR43267:SF1">
    <property type="entry name" value="TRNA THREONYLCARBAMOYLADENOSINE DEHYDRATASE"/>
    <property type="match status" value="1"/>
</dbReference>
<dbReference type="RefSeq" id="WP_074673453.1">
    <property type="nucleotide sequence ID" value="NZ_FNQG01000016.1"/>
</dbReference>
<sequence length="252" mass="27218">MSNVHRFSRSELLLGREGLERLASATVAVFGVGGVGSFVVEGLARAGVGHLVLVDNDKISLTNINRQLHSLTSTVGKSKTAVMRERIMDINPAAKVNEINDFYLPDNADSFFIGDYDYVVDAIDTVAGKVSLAVECQKRQLPLIASMGAGNKFDPTRFVVSDIYKTSVDPLARVMRRKLKQAGVKKLKVVYSTEEPRQIMLPEDGEAEKKGSAGRTAPGSMSFVPSVAGLIIASEVVKDLTGNFGSQREADK</sequence>
<dbReference type="GO" id="GO:0008641">
    <property type="term" value="F:ubiquitin-like modifier activating enzyme activity"/>
    <property type="evidence" value="ECO:0007669"/>
    <property type="project" value="InterPro"/>
</dbReference>
<dbReference type="CDD" id="cd00755">
    <property type="entry name" value="YgdL_like"/>
    <property type="match status" value="1"/>
</dbReference>
<dbReference type="PANTHER" id="PTHR43267">
    <property type="entry name" value="TRNA THREONYLCARBAMOYLADENOSINE DEHYDRATASE"/>
    <property type="match status" value="1"/>
</dbReference>
<dbReference type="EMBL" id="FNQG01000016">
    <property type="protein sequence ID" value="SEA34062.1"/>
    <property type="molecule type" value="Genomic_DNA"/>
</dbReference>
<evidence type="ECO:0000259" key="2">
    <source>
        <dbReference type="Pfam" id="PF00899"/>
    </source>
</evidence>
<dbReference type="Gene3D" id="3.40.50.720">
    <property type="entry name" value="NAD(P)-binding Rossmann-like Domain"/>
    <property type="match status" value="1"/>
</dbReference>
<feature type="region of interest" description="Disordered" evidence="1">
    <location>
        <begin position="201"/>
        <end position="220"/>
    </location>
</feature>
<name>A0A1H4AEQ9_SELRU</name>
<dbReference type="Pfam" id="PF00899">
    <property type="entry name" value="ThiF"/>
    <property type="match status" value="1"/>
</dbReference>
<evidence type="ECO:0000313" key="4">
    <source>
        <dbReference type="Proteomes" id="UP000183469"/>
    </source>
</evidence>
<dbReference type="GO" id="GO:0061503">
    <property type="term" value="F:tRNA threonylcarbamoyladenosine dehydratase"/>
    <property type="evidence" value="ECO:0007669"/>
    <property type="project" value="TreeGrafter"/>
</dbReference>
<organism evidence="3 4">
    <name type="scientific">Selenomonas ruminantium</name>
    <dbReference type="NCBI Taxonomy" id="971"/>
    <lineage>
        <taxon>Bacteria</taxon>
        <taxon>Bacillati</taxon>
        <taxon>Bacillota</taxon>
        <taxon>Negativicutes</taxon>
        <taxon>Selenomonadales</taxon>
        <taxon>Selenomonadaceae</taxon>
        <taxon>Selenomonas</taxon>
    </lineage>
</organism>
<dbReference type="SUPFAM" id="SSF69572">
    <property type="entry name" value="Activating enzymes of the ubiquitin-like proteins"/>
    <property type="match status" value="1"/>
</dbReference>
<feature type="domain" description="THIF-type NAD/FAD binding fold" evidence="2">
    <location>
        <begin position="11"/>
        <end position="243"/>
    </location>
</feature>
<reference evidence="3 4" key="1">
    <citation type="submission" date="2016-10" db="EMBL/GenBank/DDBJ databases">
        <authorList>
            <person name="de Groot N.N."/>
        </authorList>
    </citation>
    <scope>NUCLEOTIDE SEQUENCE [LARGE SCALE GENOMIC DNA]</scope>
    <source>
        <strain evidence="3 4">DSM 2872</strain>
    </source>
</reference>
<dbReference type="OrthoDB" id="9804150at2"/>